<reference evidence="1" key="1">
    <citation type="submission" date="2014-11" db="EMBL/GenBank/DDBJ databases">
        <authorList>
            <person name="Amaro Gonzalez C."/>
        </authorList>
    </citation>
    <scope>NUCLEOTIDE SEQUENCE</scope>
</reference>
<evidence type="ECO:0000313" key="1">
    <source>
        <dbReference type="EMBL" id="JAH03617.1"/>
    </source>
</evidence>
<dbReference type="AlphaFoldDB" id="A0A0E9PH60"/>
<name>A0A0E9PH60_ANGAN</name>
<organism evidence="1">
    <name type="scientific">Anguilla anguilla</name>
    <name type="common">European freshwater eel</name>
    <name type="synonym">Muraena anguilla</name>
    <dbReference type="NCBI Taxonomy" id="7936"/>
    <lineage>
        <taxon>Eukaryota</taxon>
        <taxon>Metazoa</taxon>
        <taxon>Chordata</taxon>
        <taxon>Craniata</taxon>
        <taxon>Vertebrata</taxon>
        <taxon>Euteleostomi</taxon>
        <taxon>Actinopterygii</taxon>
        <taxon>Neopterygii</taxon>
        <taxon>Teleostei</taxon>
        <taxon>Anguilliformes</taxon>
        <taxon>Anguillidae</taxon>
        <taxon>Anguilla</taxon>
    </lineage>
</organism>
<proteinExistence type="predicted"/>
<dbReference type="EMBL" id="GBXM01104960">
    <property type="protein sequence ID" value="JAH03617.1"/>
    <property type="molecule type" value="Transcribed_RNA"/>
</dbReference>
<sequence length="61" mass="6725">MVFLDEGLANTDMGPPWTIMPVAPLKLLAENYIVNWNCAAVCENVFVNGGNPKIMIDKETD</sequence>
<protein>
    <submittedName>
        <fullName evidence="1">Uncharacterized protein</fullName>
    </submittedName>
</protein>
<accession>A0A0E9PH60</accession>
<reference evidence="1" key="2">
    <citation type="journal article" date="2015" name="Fish Shellfish Immunol.">
        <title>Early steps in the European eel (Anguilla anguilla)-Vibrio vulnificus interaction in the gills: Role of the RtxA13 toxin.</title>
        <authorList>
            <person name="Callol A."/>
            <person name="Pajuelo D."/>
            <person name="Ebbesson L."/>
            <person name="Teles M."/>
            <person name="MacKenzie S."/>
            <person name="Amaro C."/>
        </authorList>
    </citation>
    <scope>NUCLEOTIDE SEQUENCE</scope>
</reference>